<keyword evidence="3" id="KW-1185">Reference proteome</keyword>
<proteinExistence type="predicted"/>
<dbReference type="AlphaFoldDB" id="A0A518EMK1"/>
<protein>
    <submittedName>
        <fullName evidence="2">Uncharacterized protein</fullName>
    </submittedName>
</protein>
<accession>A0A518EMK1</accession>
<gene>
    <name evidence="2" type="ORF">Poly30_08150</name>
</gene>
<sequence length="60" mass="6772">MDWERQRRMAATSQLAFSREPRSLLMAIDQPRIVRSQFYSKDGGSRTQDPLSDLAGNASA</sequence>
<organism evidence="2 3">
    <name type="scientific">Saltatorellus ferox</name>
    <dbReference type="NCBI Taxonomy" id="2528018"/>
    <lineage>
        <taxon>Bacteria</taxon>
        <taxon>Pseudomonadati</taxon>
        <taxon>Planctomycetota</taxon>
        <taxon>Planctomycetia</taxon>
        <taxon>Planctomycetia incertae sedis</taxon>
        <taxon>Saltatorellus</taxon>
    </lineage>
</organism>
<evidence type="ECO:0000313" key="3">
    <source>
        <dbReference type="Proteomes" id="UP000320390"/>
    </source>
</evidence>
<evidence type="ECO:0000256" key="1">
    <source>
        <dbReference type="SAM" id="MobiDB-lite"/>
    </source>
</evidence>
<reference evidence="2 3" key="1">
    <citation type="submission" date="2019-02" db="EMBL/GenBank/DDBJ databases">
        <title>Deep-cultivation of Planctomycetes and their phenomic and genomic characterization uncovers novel biology.</title>
        <authorList>
            <person name="Wiegand S."/>
            <person name="Jogler M."/>
            <person name="Boedeker C."/>
            <person name="Pinto D."/>
            <person name="Vollmers J."/>
            <person name="Rivas-Marin E."/>
            <person name="Kohn T."/>
            <person name="Peeters S.H."/>
            <person name="Heuer A."/>
            <person name="Rast P."/>
            <person name="Oberbeckmann S."/>
            <person name="Bunk B."/>
            <person name="Jeske O."/>
            <person name="Meyerdierks A."/>
            <person name="Storesund J.E."/>
            <person name="Kallscheuer N."/>
            <person name="Luecker S."/>
            <person name="Lage O.M."/>
            <person name="Pohl T."/>
            <person name="Merkel B.J."/>
            <person name="Hornburger P."/>
            <person name="Mueller R.-W."/>
            <person name="Bruemmer F."/>
            <person name="Labrenz M."/>
            <person name="Spormann A.M."/>
            <person name="Op den Camp H."/>
            <person name="Overmann J."/>
            <person name="Amann R."/>
            <person name="Jetten M.S.M."/>
            <person name="Mascher T."/>
            <person name="Medema M.H."/>
            <person name="Devos D.P."/>
            <person name="Kaster A.-K."/>
            <person name="Ovreas L."/>
            <person name="Rohde M."/>
            <person name="Galperin M.Y."/>
            <person name="Jogler C."/>
        </authorList>
    </citation>
    <scope>NUCLEOTIDE SEQUENCE [LARGE SCALE GENOMIC DNA]</scope>
    <source>
        <strain evidence="2 3">Poly30</strain>
    </source>
</reference>
<feature type="region of interest" description="Disordered" evidence="1">
    <location>
        <begin position="38"/>
        <end position="60"/>
    </location>
</feature>
<evidence type="ECO:0000313" key="2">
    <source>
        <dbReference type="EMBL" id="QDV05319.1"/>
    </source>
</evidence>
<dbReference type="EMBL" id="CP036434">
    <property type="protein sequence ID" value="QDV05319.1"/>
    <property type="molecule type" value="Genomic_DNA"/>
</dbReference>
<name>A0A518EMK1_9BACT</name>
<dbReference type="Proteomes" id="UP000320390">
    <property type="component" value="Chromosome"/>
</dbReference>